<dbReference type="GO" id="GO:0005524">
    <property type="term" value="F:ATP binding"/>
    <property type="evidence" value="ECO:0007669"/>
    <property type="project" value="UniProtKB-UniRule"/>
</dbReference>
<dbReference type="InterPro" id="IPR036615">
    <property type="entry name" value="Mur_ligase_C_dom_sf"/>
</dbReference>
<evidence type="ECO:0000313" key="16">
    <source>
        <dbReference type="Proteomes" id="UP000053370"/>
    </source>
</evidence>
<dbReference type="InterPro" id="IPR036565">
    <property type="entry name" value="Mur-like_cat_sf"/>
</dbReference>
<comment type="function">
    <text evidence="10 11">Involved in cell wall formation. Catalyzes the final step in the synthesis of UDP-N-acetylmuramoyl-pentapeptide, the precursor of murein.</text>
</comment>
<dbReference type="GO" id="GO:0047480">
    <property type="term" value="F:UDP-N-acetylmuramoyl-tripeptide-D-alanyl-D-alanine ligase activity"/>
    <property type="evidence" value="ECO:0007669"/>
    <property type="project" value="UniProtKB-UniRule"/>
</dbReference>
<evidence type="ECO:0000256" key="1">
    <source>
        <dbReference type="ARBA" id="ARBA00022490"/>
    </source>
</evidence>
<dbReference type="InterPro" id="IPR000713">
    <property type="entry name" value="Mur_ligase_N"/>
</dbReference>
<evidence type="ECO:0000256" key="7">
    <source>
        <dbReference type="ARBA" id="ARBA00022984"/>
    </source>
</evidence>
<dbReference type="GO" id="GO:0009252">
    <property type="term" value="P:peptidoglycan biosynthetic process"/>
    <property type="evidence" value="ECO:0007669"/>
    <property type="project" value="UniProtKB-UniRule"/>
</dbReference>
<gene>
    <name evidence="10" type="primary">murF</name>
    <name evidence="15" type="ORF">ATC1_131739</name>
</gene>
<dbReference type="HAMAP" id="MF_02019">
    <property type="entry name" value="MurF"/>
    <property type="match status" value="1"/>
</dbReference>
<dbReference type="GO" id="GO:0005737">
    <property type="term" value="C:cytoplasm"/>
    <property type="evidence" value="ECO:0007669"/>
    <property type="project" value="UniProtKB-SubCell"/>
</dbReference>
<keyword evidence="2 10" id="KW-0436">Ligase</keyword>
<feature type="domain" description="Mur ligase C-terminal" evidence="13">
    <location>
        <begin position="335"/>
        <end position="459"/>
    </location>
</feature>
<keyword evidence="4 10" id="KW-0547">Nucleotide-binding</keyword>
<keyword evidence="8 10" id="KW-0131">Cell cycle</keyword>
<dbReference type="SUPFAM" id="SSF53244">
    <property type="entry name" value="MurD-like peptide ligases, peptide-binding domain"/>
    <property type="match status" value="1"/>
</dbReference>
<keyword evidence="9 10" id="KW-0961">Cell wall biogenesis/degradation</keyword>
<dbReference type="SUPFAM" id="SSF53623">
    <property type="entry name" value="MurD-like peptide ligases, catalytic domain"/>
    <property type="match status" value="1"/>
</dbReference>
<dbReference type="Pfam" id="PF02875">
    <property type="entry name" value="Mur_ligase_C"/>
    <property type="match status" value="1"/>
</dbReference>
<evidence type="ECO:0000256" key="5">
    <source>
        <dbReference type="ARBA" id="ARBA00022840"/>
    </source>
</evidence>
<keyword evidence="5 10" id="KW-0067">ATP-binding</keyword>
<keyword evidence="3 10" id="KW-0132">Cell division</keyword>
<evidence type="ECO:0000256" key="10">
    <source>
        <dbReference type="HAMAP-Rule" id="MF_02019"/>
    </source>
</evidence>
<dbReference type="SUPFAM" id="SSF63418">
    <property type="entry name" value="MurE/MurF N-terminal domain"/>
    <property type="match status" value="1"/>
</dbReference>
<dbReference type="GO" id="GO:0051301">
    <property type="term" value="P:cell division"/>
    <property type="evidence" value="ECO:0007669"/>
    <property type="project" value="UniProtKB-KW"/>
</dbReference>
<dbReference type="Pfam" id="PF01225">
    <property type="entry name" value="Mur_ligase"/>
    <property type="match status" value="1"/>
</dbReference>
<dbReference type="UniPathway" id="UPA00219"/>
<evidence type="ECO:0000256" key="11">
    <source>
        <dbReference type="RuleBase" id="RU004136"/>
    </source>
</evidence>
<evidence type="ECO:0000256" key="9">
    <source>
        <dbReference type="ARBA" id="ARBA00023316"/>
    </source>
</evidence>
<comment type="catalytic activity">
    <reaction evidence="10 11">
        <text>D-alanyl-D-alanine + UDP-N-acetyl-alpha-D-muramoyl-L-alanyl-gamma-D-glutamyl-meso-2,6-diaminopimelate + ATP = UDP-N-acetyl-alpha-D-muramoyl-L-alanyl-gamma-D-glutamyl-meso-2,6-diaminopimeloyl-D-alanyl-D-alanine + ADP + phosphate + H(+)</text>
        <dbReference type="Rhea" id="RHEA:28374"/>
        <dbReference type="ChEBI" id="CHEBI:15378"/>
        <dbReference type="ChEBI" id="CHEBI:30616"/>
        <dbReference type="ChEBI" id="CHEBI:43474"/>
        <dbReference type="ChEBI" id="CHEBI:57822"/>
        <dbReference type="ChEBI" id="CHEBI:61386"/>
        <dbReference type="ChEBI" id="CHEBI:83905"/>
        <dbReference type="ChEBI" id="CHEBI:456216"/>
        <dbReference type="EC" id="6.3.2.10"/>
    </reaction>
</comment>
<dbReference type="RefSeq" id="WP_062283573.1">
    <property type="nucleotide sequence ID" value="NZ_DF968181.1"/>
</dbReference>
<comment type="pathway">
    <text evidence="10 11">Cell wall biogenesis; peptidoglycan biosynthesis.</text>
</comment>
<dbReference type="GO" id="GO:0008766">
    <property type="term" value="F:UDP-N-acetylmuramoylalanyl-D-glutamyl-2,6-diaminopimelate-D-alanyl-D-alanine ligase activity"/>
    <property type="evidence" value="ECO:0007669"/>
    <property type="project" value="RHEA"/>
</dbReference>
<dbReference type="GO" id="GO:0071555">
    <property type="term" value="P:cell wall organization"/>
    <property type="evidence" value="ECO:0007669"/>
    <property type="project" value="UniProtKB-KW"/>
</dbReference>
<dbReference type="EMBL" id="DF968181">
    <property type="protein sequence ID" value="GAP41743.1"/>
    <property type="molecule type" value="Genomic_DNA"/>
</dbReference>
<dbReference type="InterPro" id="IPR013221">
    <property type="entry name" value="Mur_ligase_cen"/>
</dbReference>
<keyword evidence="1 10" id="KW-0963">Cytoplasm</keyword>
<dbReference type="InterPro" id="IPR035911">
    <property type="entry name" value="MurE/MurF_N"/>
</dbReference>
<evidence type="ECO:0000256" key="2">
    <source>
        <dbReference type="ARBA" id="ARBA00022598"/>
    </source>
</evidence>
<feature type="domain" description="Mur ligase central" evidence="14">
    <location>
        <begin position="126"/>
        <end position="312"/>
    </location>
</feature>
<dbReference type="PANTHER" id="PTHR43024">
    <property type="entry name" value="UDP-N-ACETYLMURAMOYL-TRIPEPTIDE--D-ALANYL-D-ALANINE LIGASE"/>
    <property type="match status" value="1"/>
</dbReference>
<dbReference type="InterPro" id="IPR005863">
    <property type="entry name" value="UDP-N-AcMur_synth"/>
</dbReference>
<dbReference type="PANTHER" id="PTHR43024:SF1">
    <property type="entry name" value="UDP-N-ACETYLMURAMOYL-TRIPEPTIDE--D-ALANYL-D-ALANINE LIGASE"/>
    <property type="match status" value="1"/>
</dbReference>
<keyword evidence="7 10" id="KW-0573">Peptidoglycan synthesis</keyword>
<evidence type="ECO:0000259" key="14">
    <source>
        <dbReference type="Pfam" id="PF08245"/>
    </source>
</evidence>
<feature type="domain" description="Mur ligase N-terminal catalytic" evidence="12">
    <location>
        <begin position="27"/>
        <end position="114"/>
    </location>
</feature>
<keyword evidence="6 10" id="KW-0133">Cell shape</keyword>
<dbReference type="GO" id="GO:0008360">
    <property type="term" value="P:regulation of cell shape"/>
    <property type="evidence" value="ECO:0007669"/>
    <property type="project" value="UniProtKB-KW"/>
</dbReference>
<name>A0A0S7BZC5_9CHLR</name>
<dbReference type="PATRIC" id="fig|1678840.3.peg.3259"/>
<dbReference type="Pfam" id="PF08245">
    <property type="entry name" value="Mur_ligase_M"/>
    <property type="match status" value="1"/>
</dbReference>
<accession>A0A0S7BZC5</accession>
<comment type="similarity">
    <text evidence="10">Belongs to the MurCDEF family. MurF subfamily.</text>
</comment>
<sequence length="474" mass="52475">MFTLNEVLRAITGKPINTQDRFFSEATVDSRQAIRGAMFVAMEGENTDGHQFIPQAFKKGALIALVQKDCAEQFTSIDLRKEAVDAFQPDQIPSFPFCIRVDNTLKALQDIAAYHRNQIDLKVIGITGTVGKSTTKELVAEVLSQRYHTLKNTGNLNNEIGLPLTLLRAGKGHQRAVLEMGFYVPGEIDLLCQIAKPEIGVITNIGTVHAERAGSIDVIAKGKSELIRSLPPNGYAILNYDDPLVKPMAELTEAKSFYYGLNPDATIWADQIESFGLEGIRFCLHYKNESYYLRIPLIGRHSVHTALRAAAVGRVEGLNWSEIFKGLNHAQSQLRMAVIHSEDGALIIDDTYNASPDSTMAALNLLHEMSGYKLAILGEMRELGQYEIHGHTIVGARAAEVCDELITVGIKARILAESAYKTGLASSKIHWFETVPEVIDFLKIRKLKEGEVVLIKGSRGLQMERIVDVMETKQ</sequence>
<organism evidence="15">
    <name type="scientific">Flexilinea flocculi</name>
    <dbReference type="NCBI Taxonomy" id="1678840"/>
    <lineage>
        <taxon>Bacteria</taxon>
        <taxon>Bacillati</taxon>
        <taxon>Chloroflexota</taxon>
        <taxon>Anaerolineae</taxon>
        <taxon>Anaerolineales</taxon>
        <taxon>Anaerolineaceae</taxon>
        <taxon>Flexilinea</taxon>
    </lineage>
</organism>
<dbReference type="Gene3D" id="3.40.1190.10">
    <property type="entry name" value="Mur-like, catalytic domain"/>
    <property type="match status" value="1"/>
</dbReference>
<reference evidence="15" key="1">
    <citation type="journal article" date="2015" name="Genome Announc.">
        <title>Draft Genome Sequence of Anaerolineae Strain TC1, a Novel Isolate from a Methanogenic Wastewater Treatment System.</title>
        <authorList>
            <person name="Matsuura N."/>
            <person name="Tourlousse D.M."/>
            <person name="Sun L."/>
            <person name="Toyonaga M."/>
            <person name="Kuroda K."/>
            <person name="Ohashi A."/>
            <person name="Cruz R."/>
            <person name="Yamaguchi T."/>
            <person name="Sekiguchi Y."/>
        </authorList>
    </citation>
    <scope>NUCLEOTIDE SEQUENCE [LARGE SCALE GENOMIC DNA]</scope>
    <source>
        <strain evidence="15">TC1</strain>
    </source>
</reference>
<evidence type="ECO:0000256" key="3">
    <source>
        <dbReference type="ARBA" id="ARBA00022618"/>
    </source>
</evidence>
<comment type="subcellular location">
    <subcellularLocation>
        <location evidence="10 11">Cytoplasm</location>
    </subcellularLocation>
</comment>
<dbReference type="Gene3D" id="3.90.190.20">
    <property type="entry name" value="Mur ligase, C-terminal domain"/>
    <property type="match status" value="1"/>
</dbReference>
<evidence type="ECO:0000256" key="6">
    <source>
        <dbReference type="ARBA" id="ARBA00022960"/>
    </source>
</evidence>
<evidence type="ECO:0000256" key="4">
    <source>
        <dbReference type="ARBA" id="ARBA00022741"/>
    </source>
</evidence>
<dbReference type="Gene3D" id="3.40.1390.10">
    <property type="entry name" value="MurE/MurF, N-terminal domain"/>
    <property type="match status" value="1"/>
</dbReference>
<proteinExistence type="inferred from homology"/>
<dbReference type="OrthoDB" id="9801978at2"/>
<evidence type="ECO:0000313" key="15">
    <source>
        <dbReference type="EMBL" id="GAP41743.1"/>
    </source>
</evidence>
<comment type="caution">
    <text evidence="10">Lacks conserved residue(s) required for the propagation of feature annotation.</text>
</comment>
<dbReference type="STRING" id="1678840.ATC1_131739"/>
<dbReference type="AlphaFoldDB" id="A0A0S7BZC5"/>
<dbReference type="InterPro" id="IPR051046">
    <property type="entry name" value="MurCDEF_CellWall_CoF430Synth"/>
</dbReference>
<evidence type="ECO:0000259" key="12">
    <source>
        <dbReference type="Pfam" id="PF01225"/>
    </source>
</evidence>
<dbReference type="NCBIfam" id="TIGR01143">
    <property type="entry name" value="murF"/>
    <property type="match status" value="1"/>
</dbReference>
<evidence type="ECO:0000259" key="13">
    <source>
        <dbReference type="Pfam" id="PF02875"/>
    </source>
</evidence>
<dbReference type="EC" id="6.3.2.10" evidence="10 11"/>
<dbReference type="Proteomes" id="UP000053370">
    <property type="component" value="Unassembled WGS sequence"/>
</dbReference>
<evidence type="ECO:0000256" key="8">
    <source>
        <dbReference type="ARBA" id="ARBA00023306"/>
    </source>
</evidence>
<keyword evidence="16" id="KW-1185">Reference proteome</keyword>
<dbReference type="InterPro" id="IPR004101">
    <property type="entry name" value="Mur_ligase_C"/>
</dbReference>
<protein>
    <recommendedName>
        <fullName evidence="10 11">UDP-N-acetylmuramoyl-tripeptide--D-alanyl-D-alanine ligase</fullName>
        <ecNumber evidence="10 11">6.3.2.10</ecNumber>
    </recommendedName>
    <alternativeName>
        <fullName evidence="10">D-alanyl-D-alanine-adding enzyme</fullName>
    </alternativeName>
</protein>